<proteinExistence type="predicted"/>
<evidence type="ECO:0000313" key="2">
    <source>
        <dbReference type="EMBL" id="KIJ42606.1"/>
    </source>
</evidence>
<keyword evidence="1" id="KW-0472">Membrane</keyword>
<evidence type="ECO:0000313" key="3">
    <source>
        <dbReference type="Proteomes" id="UP000054279"/>
    </source>
</evidence>
<keyword evidence="1" id="KW-1133">Transmembrane helix</keyword>
<keyword evidence="1" id="KW-0812">Transmembrane</keyword>
<evidence type="ECO:0000256" key="1">
    <source>
        <dbReference type="SAM" id="Phobius"/>
    </source>
</evidence>
<dbReference type="EMBL" id="KN837128">
    <property type="protein sequence ID" value="KIJ42606.1"/>
    <property type="molecule type" value="Genomic_DNA"/>
</dbReference>
<feature type="transmembrane region" description="Helical" evidence="1">
    <location>
        <begin position="30"/>
        <end position="49"/>
    </location>
</feature>
<dbReference type="AlphaFoldDB" id="A0A0C9VWA9"/>
<gene>
    <name evidence="2" type="ORF">M422DRAFT_254044</name>
</gene>
<sequence length="267" mass="30636">MSLPLSILYFIYYIFVNLALFFPYLLVAYFIYFIVVYLTLPYTLYYYSANYGMRPSDSRSMQVYIDAVQRNHRFMDVVKNYNNAGNKPLRIEFYPHKRNGPPYLPFCRGGHRRYTFSLLAGVLATLEECGWKRRVVYDFFHLLVEQSQVTPGPELHTISKKISSHAILTAVENALVHTPIEAASRILLSSGKIQMWEGTGTEEMVTFEDLRWLANRGAVIRPQNVQVLLAIESLDKAVGGGMWKFASASSDVKGDHWQTVVKPRESN</sequence>
<name>A0A0C9VWA9_SPHS4</name>
<organism evidence="2 3">
    <name type="scientific">Sphaerobolus stellatus (strain SS14)</name>
    <dbReference type="NCBI Taxonomy" id="990650"/>
    <lineage>
        <taxon>Eukaryota</taxon>
        <taxon>Fungi</taxon>
        <taxon>Dikarya</taxon>
        <taxon>Basidiomycota</taxon>
        <taxon>Agaricomycotina</taxon>
        <taxon>Agaricomycetes</taxon>
        <taxon>Phallomycetidae</taxon>
        <taxon>Geastrales</taxon>
        <taxon>Sphaerobolaceae</taxon>
        <taxon>Sphaerobolus</taxon>
    </lineage>
</organism>
<dbReference type="Proteomes" id="UP000054279">
    <property type="component" value="Unassembled WGS sequence"/>
</dbReference>
<protein>
    <submittedName>
        <fullName evidence="2">Uncharacterized protein</fullName>
    </submittedName>
</protein>
<accession>A0A0C9VWA9</accession>
<reference evidence="2 3" key="1">
    <citation type="submission" date="2014-06" db="EMBL/GenBank/DDBJ databases">
        <title>Evolutionary Origins and Diversification of the Mycorrhizal Mutualists.</title>
        <authorList>
            <consortium name="DOE Joint Genome Institute"/>
            <consortium name="Mycorrhizal Genomics Consortium"/>
            <person name="Kohler A."/>
            <person name="Kuo A."/>
            <person name="Nagy L.G."/>
            <person name="Floudas D."/>
            <person name="Copeland A."/>
            <person name="Barry K.W."/>
            <person name="Cichocki N."/>
            <person name="Veneault-Fourrey C."/>
            <person name="LaButti K."/>
            <person name="Lindquist E.A."/>
            <person name="Lipzen A."/>
            <person name="Lundell T."/>
            <person name="Morin E."/>
            <person name="Murat C."/>
            <person name="Riley R."/>
            <person name="Ohm R."/>
            <person name="Sun H."/>
            <person name="Tunlid A."/>
            <person name="Henrissat B."/>
            <person name="Grigoriev I.V."/>
            <person name="Hibbett D.S."/>
            <person name="Martin F."/>
        </authorList>
    </citation>
    <scope>NUCLEOTIDE SEQUENCE [LARGE SCALE GENOMIC DNA]</scope>
    <source>
        <strain evidence="2 3">SS14</strain>
    </source>
</reference>
<feature type="transmembrane region" description="Helical" evidence="1">
    <location>
        <begin position="7"/>
        <end position="24"/>
    </location>
</feature>
<dbReference type="HOGENOM" id="CLU_1042703_0_0_1"/>
<keyword evidence="3" id="KW-1185">Reference proteome</keyword>